<dbReference type="SMART" id="SM00342">
    <property type="entry name" value="HTH_ARAC"/>
    <property type="match status" value="1"/>
</dbReference>
<dbReference type="Pfam" id="PF13328">
    <property type="entry name" value="HD_4"/>
    <property type="match status" value="2"/>
</dbReference>
<evidence type="ECO:0000256" key="1">
    <source>
        <dbReference type="ARBA" id="ARBA00023015"/>
    </source>
</evidence>
<dbReference type="SMART" id="SM00471">
    <property type="entry name" value="HDc"/>
    <property type="match status" value="1"/>
</dbReference>
<dbReference type="RefSeq" id="WP_268114680.1">
    <property type="nucleotide sequence ID" value="NZ_CP113524.1"/>
</dbReference>
<dbReference type="SUPFAM" id="SSF109604">
    <property type="entry name" value="HD-domain/PDEase-like"/>
    <property type="match status" value="1"/>
</dbReference>
<evidence type="ECO:0000256" key="2">
    <source>
        <dbReference type="ARBA" id="ARBA00023163"/>
    </source>
</evidence>
<dbReference type="PANTHER" id="PTHR21262:SF31">
    <property type="entry name" value="GTP PYROPHOSPHOKINASE"/>
    <property type="match status" value="1"/>
</dbReference>
<dbReference type="PROSITE" id="PS01124">
    <property type="entry name" value="HTH_ARAC_FAMILY_2"/>
    <property type="match status" value="1"/>
</dbReference>
<reference evidence="4" key="1">
    <citation type="submission" date="2022-11" db="EMBL/GenBank/DDBJ databases">
        <title>Lacrimispora xylanolytica sy1, complete genome.</title>
        <authorList>
            <person name="Choi S."/>
        </authorList>
    </citation>
    <scope>NUCLEOTIDE SEQUENCE</scope>
    <source>
        <strain evidence="4">Sy1</strain>
    </source>
</reference>
<keyword evidence="5" id="KW-1185">Reference proteome</keyword>
<name>A0ABY7AC84_9FIRM</name>
<evidence type="ECO:0000313" key="5">
    <source>
        <dbReference type="Proteomes" id="UP001163115"/>
    </source>
</evidence>
<dbReference type="Gene3D" id="1.10.3210.10">
    <property type="entry name" value="Hypothetical protein af1432"/>
    <property type="match status" value="2"/>
</dbReference>
<dbReference type="Proteomes" id="UP001163115">
    <property type="component" value="Chromosome"/>
</dbReference>
<dbReference type="InterPro" id="IPR003607">
    <property type="entry name" value="HD/PDEase_dom"/>
</dbReference>
<keyword evidence="2" id="KW-0804">Transcription</keyword>
<dbReference type="InterPro" id="IPR018060">
    <property type="entry name" value="HTH_AraC"/>
</dbReference>
<protein>
    <submittedName>
        <fullName evidence="4">Helix-turn-helix domain-containing protein</fullName>
    </submittedName>
</protein>
<proteinExistence type="predicted"/>
<keyword evidence="1" id="KW-0805">Transcription regulation</keyword>
<evidence type="ECO:0000313" key="4">
    <source>
        <dbReference type="EMBL" id="WAJ23142.1"/>
    </source>
</evidence>
<organism evidence="4 5">
    <name type="scientific">Lacrimispora xylanolytica</name>
    <dbReference type="NCBI Taxonomy" id="29375"/>
    <lineage>
        <taxon>Bacteria</taxon>
        <taxon>Bacillati</taxon>
        <taxon>Bacillota</taxon>
        <taxon>Clostridia</taxon>
        <taxon>Lachnospirales</taxon>
        <taxon>Lachnospiraceae</taxon>
        <taxon>Lacrimispora</taxon>
    </lineage>
</organism>
<dbReference type="InterPro" id="IPR009057">
    <property type="entry name" value="Homeodomain-like_sf"/>
</dbReference>
<dbReference type="EMBL" id="CP113524">
    <property type="protein sequence ID" value="WAJ23142.1"/>
    <property type="molecule type" value="Genomic_DNA"/>
</dbReference>
<accession>A0ABY7AC84</accession>
<evidence type="ECO:0000259" key="3">
    <source>
        <dbReference type="PROSITE" id="PS01124"/>
    </source>
</evidence>
<feature type="domain" description="HTH araC/xylS-type" evidence="3">
    <location>
        <begin position="8"/>
        <end position="105"/>
    </location>
</feature>
<dbReference type="PANTHER" id="PTHR21262">
    <property type="entry name" value="GUANOSINE-3',5'-BIS DIPHOSPHATE 3'-PYROPHOSPHOHYDROLASE"/>
    <property type="match status" value="1"/>
</dbReference>
<gene>
    <name evidence="4" type="ORF">OW255_16455</name>
</gene>
<dbReference type="SUPFAM" id="SSF46689">
    <property type="entry name" value="Homeodomain-like"/>
    <property type="match status" value="2"/>
</dbReference>
<dbReference type="Pfam" id="PF12833">
    <property type="entry name" value="HTH_18"/>
    <property type="match status" value="1"/>
</dbReference>
<dbReference type="Gene3D" id="1.10.10.60">
    <property type="entry name" value="Homeodomain-like"/>
    <property type="match status" value="1"/>
</dbReference>
<sequence>MKRGEWALSCTLYMEEHLKENLTVEALSAWAGYSPWYFSRCFKEKVGASPMEYLKQRRLFAAAGEISRGRKILDVALDYGWDTHGGFAKAFISQFGYSPALLRAFHLRDQSWKGDTMGLSLKNTENLKEPEELYKELLNTLNENGTEYEPEKLRNLYEKAFHFHQGQKRYSGEEYITHPLKVAILLADMGADFMTVGAGLLHDAGKWEEEGIIKEILYAYEEFQKTGICTDDRGALIALADRLHNMRTIEFVDPATFKKRAEETVRIFSPLAAKYGDIRLRSELDDLSFPHLSS</sequence>